<evidence type="ECO:0000313" key="3">
    <source>
        <dbReference type="Proteomes" id="UP000887116"/>
    </source>
</evidence>
<gene>
    <name evidence="2" type="ORF">TNCT_221981</name>
</gene>
<keyword evidence="3" id="KW-1185">Reference proteome</keyword>
<protein>
    <submittedName>
        <fullName evidence="2">Uncharacterized protein</fullName>
    </submittedName>
</protein>
<dbReference type="AlphaFoldDB" id="A0A8X6G1P3"/>
<evidence type="ECO:0000313" key="2">
    <source>
        <dbReference type="EMBL" id="GFQ94615.1"/>
    </source>
</evidence>
<feature type="compositionally biased region" description="Basic residues" evidence="1">
    <location>
        <begin position="53"/>
        <end position="68"/>
    </location>
</feature>
<comment type="caution">
    <text evidence="2">The sequence shown here is derived from an EMBL/GenBank/DDBJ whole genome shotgun (WGS) entry which is preliminary data.</text>
</comment>
<proteinExistence type="predicted"/>
<reference evidence="2" key="1">
    <citation type="submission" date="2020-07" db="EMBL/GenBank/DDBJ databases">
        <title>Multicomponent nature underlies the extraordinary mechanical properties of spider dragline silk.</title>
        <authorList>
            <person name="Kono N."/>
            <person name="Nakamura H."/>
            <person name="Mori M."/>
            <person name="Yoshida Y."/>
            <person name="Ohtoshi R."/>
            <person name="Malay A.D."/>
            <person name="Moran D.A.P."/>
            <person name="Tomita M."/>
            <person name="Numata K."/>
            <person name="Arakawa K."/>
        </authorList>
    </citation>
    <scope>NUCLEOTIDE SEQUENCE</scope>
</reference>
<evidence type="ECO:0000256" key="1">
    <source>
        <dbReference type="SAM" id="MobiDB-lite"/>
    </source>
</evidence>
<accession>A0A8X6G1P3</accession>
<dbReference type="EMBL" id="BMAO01014385">
    <property type="protein sequence ID" value="GFQ94615.1"/>
    <property type="molecule type" value="Genomic_DNA"/>
</dbReference>
<dbReference type="Proteomes" id="UP000887116">
    <property type="component" value="Unassembled WGS sequence"/>
</dbReference>
<feature type="region of interest" description="Disordered" evidence="1">
    <location>
        <begin position="49"/>
        <end position="68"/>
    </location>
</feature>
<sequence length="68" mass="7554">MRVWRIEPARPMNSKPRPLVHGFDPAHLPPARDRPRSGIPAGCSCGLVPHAPGRGRPHHCRSRSHQTP</sequence>
<name>A0A8X6G1P3_TRICU</name>
<feature type="region of interest" description="Disordered" evidence="1">
    <location>
        <begin position="1"/>
        <end position="35"/>
    </location>
</feature>
<organism evidence="2 3">
    <name type="scientific">Trichonephila clavata</name>
    <name type="common">Joro spider</name>
    <name type="synonym">Nephila clavata</name>
    <dbReference type="NCBI Taxonomy" id="2740835"/>
    <lineage>
        <taxon>Eukaryota</taxon>
        <taxon>Metazoa</taxon>
        <taxon>Ecdysozoa</taxon>
        <taxon>Arthropoda</taxon>
        <taxon>Chelicerata</taxon>
        <taxon>Arachnida</taxon>
        <taxon>Araneae</taxon>
        <taxon>Araneomorphae</taxon>
        <taxon>Entelegynae</taxon>
        <taxon>Araneoidea</taxon>
        <taxon>Nephilidae</taxon>
        <taxon>Trichonephila</taxon>
    </lineage>
</organism>